<reference evidence="1 2" key="1">
    <citation type="submission" date="2019-02" db="EMBL/GenBank/DDBJ databases">
        <title>Deep-cultivation of Planctomycetes and their phenomic and genomic characterization uncovers novel biology.</title>
        <authorList>
            <person name="Wiegand S."/>
            <person name="Jogler M."/>
            <person name="Boedeker C."/>
            <person name="Pinto D."/>
            <person name="Vollmers J."/>
            <person name="Rivas-Marin E."/>
            <person name="Kohn T."/>
            <person name="Peeters S.H."/>
            <person name="Heuer A."/>
            <person name="Rast P."/>
            <person name="Oberbeckmann S."/>
            <person name="Bunk B."/>
            <person name="Jeske O."/>
            <person name="Meyerdierks A."/>
            <person name="Storesund J.E."/>
            <person name="Kallscheuer N."/>
            <person name="Luecker S."/>
            <person name="Lage O.M."/>
            <person name="Pohl T."/>
            <person name="Merkel B.J."/>
            <person name="Hornburger P."/>
            <person name="Mueller R.-W."/>
            <person name="Bruemmer F."/>
            <person name="Labrenz M."/>
            <person name="Spormann A.M."/>
            <person name="Op Den Camp H."/>
            <person name="Overmann J."/>
            <person name="Amann R."/>
            <person name="Jetten M.S.M."/>
            <person name="Mascher T."/>
            <person name="Medema M.H."/>
            <person name="Devos D.P."/>
            <person name="Kaster A.-K."/>
            <person name="Ovreas L."/>
            <person name="Rohde M."/>
            <person name="Galperin M.Y."/>
            <person name="Jogler C."/>
        </authorList>
    </citation>
    <scope>NUCLEOTIDE SEQUENCE [LARGE SCALE GENOMIC DNA]</scope>
    <source>
        <strain evidence="1 2">Pla100</strain>
    </source>
</reference>
<accession>A0A5C6AQG3</accession>
<evidence type="ECO:0000313" key="1">
    <source>
        <dbReference type="EMBL" id="TWU01691.1"/>
    </source>
</evidence>
<dbReference type="Proteomes" id="UP000316213">
    <property type="component" value="Unassembled WGS sequence"/>
</dbReference>
<sequence length="141" mass="15559">MAQARRFIRDCAIAACMVGVSFGAGWWAFAHSFADSRQVAFDFTKPYFIPRGHEAVGRTPTAETSSFSAGDRIDIFVQIDGKYEPLILDAVVTSQTKTNFGMLLPYGGRDLLAYARENGWRPIFRLSIAPTDPIVLKSYGG</sequence>
<organism evidence="1 2">
    <name type="scientific">Neorhodopirellula pilleata</name>
    <dbReference type="NCBI Taxonomy" id="2714738"/>
    <lineage>
        <taxon>Bacteria</taxon>
        <taxon>Pseudomonadati</taxon>
        <taxon>Planctomycetota</taxon>
        <taxon>Planctomycetia</taxon>
        <taxon>Pirellulales</taxon>
        <taxon>Pirellulaceae</taxon>
        <taxon>Neorhodopirellula</taxon>
    </lineage>
</organism>
<protein>
    <submittedName>
        <fullName evidence="1">Uncharacterized protein</fullName>
    </submittedName>
</protein>
<name>A0A5C6AQG3_9BACT</name>
<dbReference type="AlphaFoldDB" id="A0A5C6AQG3"/>
<comment type="caution">
    <text evidence="1">The sequence shown here is derived from an EMBL/GenBank/DDBJ whole genome shotgun (WGS) entry which is preliminary data.</text>
</comment>
<dbReference type="EMBL" id="SJPM01000002">
    <property type="protein sequence ID" value="TWU01691.1"/>
    <property type="molecule type" value="Genomic_DNA"/>
</dbReference>
<keyword evidence="2" id="KW-1185">Reference proteome</keyword>
<evidence type="ECO:0000313" key="2">
    <source>
        <dbReference type="Proteomes" id="UP000316213"/>
    </source>
</evidence>
<proteinExistence type="predicted"/>
<gene>
    <name evidence="1" type="ORF">Pla100_14260</name>
</gene>